<dbReference type="SUPFAM" id="SSF89550">
    <property type="entry name" value="PHP domain-like"/>
    <property type="match status" value="1"/>
</dbReference>
<gene>
    <name evidence="2" type="ORF">KEF85_05065</name>
</gene>
<accession>A0A975RAZ8</accession>
<evidence type="ECO:0000313" key="2">
    <source>
        <dbReference type="EMBL" id="QWF71839.1"/>
    </source>
</evidence>
<protein>
    <submittedName>
        <fullName evidence="2">PHP domain-containing protein</fullName>
    </submittedName>
</protein>
<dbReference type="KEGG" id="mpad:KEF85_05065"/>
<feature type="domain" description="Polymerase/histidinol phosphatase N-terminal" evidence="1">
    <location>
        <begin position="5"/>
        <end position="70"/>
    </location>
</feature>
<evidence type="ECO:0000313" key="3">
    <source>
        <dbReference type="Proteomes" id="UP000676649"/>
    </source>
</evidence>
<dbReference type="RefSeq" id="WP_215583615.1">
    <property type="nucleotide sequence ID" value="NZ_CP073754.1"/>
</dbReference>
<dbReference type="InterPro" id="IPR052018">
    <property type="entry name" value="PHP_domain"/>
</dbReference>
<dbReference type="Proteomes" id="UP000676649">
    <property type="component" value="Chromosome"/>
</dbReference>
<reference evidence="2" key="1">
    <citation type="submission" date="2021-04" db="EMBL/GenBank/DDBJ databases">
        <title>Draft genome sequence data of methanotrophic Methylovulum sp. strain S1L and Methylomonas sp. strain S2AM isolated from boreal lake water columns.</title>
        <authorList>
            <person name="Rissanen A.J."/>
            <person name="Mangayil R."/>
            <person name="Svenning M.M."/>
            <person name="Khanongnuch R."/>
        </authorList>
    </citation>
    <scope>NUCLEOTIDE SEQUENCE</scope>
    <source>
        <strain evidence="2">S2AM</strain>
    </source>
</reference>
<dbReference type="PANTHER" id="PTHR42924">
    <property type="entry name" value="EXONUCLEASE"/>
    <property type="match status" value="1"/>
</dbReference>
<dbReference type="InterPro" id="IPR003141">
    <property type="entry name" value="Pol/His_phosphatase_N"/>
</dbReference>
<dbReference type="GO" id="GO:0035312">
    <property type="term" value="F:5'-3' DNA exonuclease activity"/>
    <property type="evidence" value="ECO:0007669"/>
    <property type="project" value="TreeGrafter"/>
</dbReference>
<dbReference type="InterPro" id="IPR016195">
    <property type="entry name" value="Pol/histidinol_Pase-like"/>
</dbReference>
<proteinExistence type="predicted"/>
<dbReference type="PANTHER" id="PTHR42924:SF3">
    <property type="entry name" value="POLYMERASE_HISTIDINOL PHOSPHATASE N-TERMINAL DOMAIN-CONTAINING PROTEIN"/>
    <property type="match status" value="1"/>
</dbReference>
<evidence type="ECO:0000259" key="1">
    <source>
        <dbReference type="SMART" id="SM00481"/>
    </source>
</evidence>
<dbReference type="EMBL" id="CP073754">
    <property type="protein sequence ID" value="QWF71839.1"/>
    <property type="molecule type" value="Genomic_DNA"/>
</dbReference>
<dbReference type="Gene3D" id="3.20.20.140">
    <property type="entry name" value="Metal-dependent hydrolases"/>
    <property type="match status" value="1"/>
</dbReference>
<name>A0A975RAZ8_9GAMM</name>
<dbReference type="InterPro" id="IPR004013">
    <property type="entry name" value="PHP_dom"/>
</dbReference>
<dbReference type="SMART" id="SM00481">
    <property type="entry name" value="POLIIIAc"/>
    <property type="match status" value="1"/>
</dbReference>
<sequence length="276" mass="29802">MTEKYDLHCHSQASDGALSPAEVVARAHQQGVTVLALTDHDTTAGLLEARQAAADLGVTLINGIELSATYLHQCLHIVGLNIDPAHPVLLAGLAHQQQIRSARAEKIAEKLAQKKIPGAYAAVLQAAGCGEITRSHFADFLVANHYVDSQQDAFDKYLSKGKPAYVPTVWADLTDVVSWITQAGGVAVLAHPLRYKLSAKWLGRMLSAFKQMGGQGIEVVTGRAGADEIRLSRQYALKHQLHASLGSDFHAPDSPWLELGRLAQLPEGVTPVWQLF</sequence>
<keyword evidence="3" id="KW-1185">Reference proteome</keyword>
<dbReference type="AlphaFoldDB" id="A0A975RAZ8"/>
<organism evidence="2 3">
    <name type="scientific">Methylomonas paludis</name>
    <dbReference type="NCBI Taxonomy" id="1173101"/>
    <lineage>
        <taxon>Bacteria</taxon>
        <taxon>Pseudomonadati</taxon>
        <taxon>Pseudomonadota</taxon>
        <taxon>Gammaproteobacteria</taxon>
        <taxon>Methylococcales</taxon>
        <taxon>Methylococcaceae</taxon>
        <taxon>Methylomonas</taxon>
    </lineage>
</organism>
<dbReference type="Pfam" id="PF02811">
    <property type="entry name" value="PHP"/>
    <property type="match status" value="1"/>
</dbReference>
<dbReference type="CDD" id="cd07438">
    <property type="entry name" value="PHP_HisPPase_AMP"/>
    <property type="match status" value="1"/>
</dbReference>
<dbReference type="Gene3D" id="1.10.150.650">
    <property type="match status" value="1"/>
</dbReference>
<dbReference type="GO" id="GO:0004534">
    <property type="term" value="F:5'-3' RNA exonuclease activity"/>
    <property type="evidence" value="ECO:0007669"/>
    <property type="project" value="TreeGrafter"/>
</dbReference>